<keyword evidence="1" id="KW-0812">Transmembrane</keyword>
<feature type="transmembrane region" description="Helical" evidence="1">
    <location>
        <begin position="44"/>
        <end position="61"/>
    </location>
</feature>
<dbReference type="RefSeq" id="WP_268060743.1">
    <property type="nucleotide sequence ID" value="NZ_JAPQFJ010000005.1"/>
</dbReference>
<comment type="caution">
    <text evidence="2">The sequence shown here is derived from an EMBL/GenBank/DDBJ whole genome shotgun (WGS) entry which is preliminary data.</text>
</comment>
<evidence type="ECO:0008006" key="4">
    <source>
        <dbReference type="Google" id="ProtNLM"/>
    </source>
</evidence>
<evidence type="ECO:0000256" key="1">
    <source>
        <dbReference type="SAM" id="Phobius"/>
    </source>
</evidence>
<reference evidence="2" key="1">
    <citation type="submission" date="2022-12" db="EMBL/GenBank/DDBJ databases">
        <title>Clostridium sp. nov., isolated from industrial wastewater.</title>
        <authorList>
            <person name="Jiayan W."/>
        </authorList>
    </citation>
    <scope>NUCLEOTIDE SEQUENCE</scope>
    <source>
        <strain evidence="2">ZC22-4</strain>
    </source>
</reference>
<name>A0ABT4D7Q7_9CLOT</name>
<sequence length="127" mass="14724">MKGKVKKIYLVIAIINTVLGFISKSCYRDYIYKNNINDFGIADSAPNFFYIIGIVFFILYVKKEVNKKAIKNTILTCSAGVLVYELEQNYTHMIFDIKDVIATILGVIFCYYVSEYLNKKYNLECHD</sequence>
<protein>
    <recommendedName>
        <fullName evidence="4">VanZ family protein</fullName>
    </recommendedName>
</protein>
<keyword evidence="1" id="KW-0472">Membrane</keyword>
<gene>
    <name evidence="2" type="ORF">OW729_06905</name>
</gene>
<evidence type="ECO:0000313" key="2">
    <source>
        <dbReference type="EMBL" id="MCY6958329.1"/>
    </source>
</evidence>
<keyword evidence="1" id="KW-1133">Transmembrane helix</keyword>
<accession>A0ABT4D7Q7</accession>
<organism evidence="2 3">
    <name type="scientific">Clostridium brassicae</name>
    <dbReference type="NCBI Taxonomy" id="2999072"/>
    <lineage>
        <taxon>Bacteria</taxon>
        <taxon>Bacillati</taxon>
        <taxon>Bacillota</taxon>
        <taxon>Clostridia</taxon>
        <taxon>Eubacteriales</taxon>
        <taxon>Clostridiaceae</taxon>
        <taxon>Clostridium</taxon>
    </lineage>
</organism>
<evidence type="ECO:0000313" key="3">
    <source>
        <dbReference type="Proteomes" id="UP001144612"/>
    </source>
</evidence>
<dbReference type="Proteomes" id="UP001144612">
    <property type="component" value="Unassembled WGS sequence"/>
</dbReference>
<keyword evidence="3" id="KW-1185">Reference proteome</keyword>
<proteinExistence type="predicted"/>
<dbReference type="EMBL" id="JAPQFJ010000005">
    <property type="protein sequence ID" value="MCY6958329.1"/>
    <property type="molecule type" value="Genomic_DNA"/>
</dbReference>